<dbReference type="OMA" id="LELWEGV"/>
<evidence type="ECO:0000313" key="4">
    <source>
        <dbReference type="Proteomes" id="UP000001357"/>
    </source>
</evidence>
<dbReference type="PANTHER" id="PTHR16193">
    <property type="entry name" value="TETRATRICOPEPTIDE REPEAT PROTEIN 27"/>
    <property type="match status" value="1"/>
</dbReference>
<accession>A9UQP7</accession>
<gene>
    <name evidence="3" type="ORF">MONBRDRAFT_17320</name>
</gene>
<dbReference type="GeneID" id="5887794"/>
<evidence type="ECO:0000256" key="2">
    <source>
        <dbReference type="ARBA" id="ARBA00022803"/>
    </source>
</evidence>
<dbReference type="Gene3D" id="1.25.40.10">
    <property type="entry name" value="Tetratricopeptide repeat domain"/>
    <property type="match status" value="1"/>
</dbReference>
<dbReference type="AlphaFoldDB" id="A9UQP7"/>
<sequence length="543" mass="62341">MPGLRLCAIWLRQQCALIDDTLLAEWSFEEDPQLAQAADAVLATHVQAAIMALCLNVENQNPRNGLTTEEMFPYVHYVLRHPQDWSLHTMALLTQARLEKAKVRTLQRACEQLDAVSGLYSASAAPAVARLRYLSCVNLPPHWKLLRELGRVYNSLGIYRDALEIFQRLELWEGVISCHQSLDQDEQAEALVRRRLSEEPSPDLYCVLGDLKRDVTFYDQAWELSKHRSSRAMRSKGIFLLRDAERNREKHGTLQTEKYEKAIEAFEACLKLNHMQTDVWFSLGACGLRLERWPLVCKAFRRKVEIDDDDFESWNNLANGYVKTGDKRRAYYAFHEASRHAYDNWKVWENLSAVAVDVGAFQDVLHAIERIMDIKKSYDDFEVLSALVHALVADVKDLSDSPARRLEARVRAACDRLRTIKVSRYEVWISAARFYNYAHQHAQAFEARRNAYQLVKAQAHWDRDPQQLVHVVRCLQDMLEANRENPEAKQLSSSRLLVRGAIKSVENAVGREHDRADIRALQDELEAVASETDTLLATARGQA</sequence>
<keyword evidence="4" id="KW-1185">Reference proteome</keyword>
<dbReference type="FunCoup" id="A9UQP7">
    <property type="interactions" value="599"/>
</dbReference>
<reference evidence="3 4" key="1">
    <citation type="journal article" date="2008" name="Nature">
        <title>The genome of the choanoflagellate Monosiga brevicollis and the origin of metazoans.</title>
        <authorList>
            <consortium name="JGI Sequencing"/>
            <person name="King N."/>
            <person name="Westbrook M.J."/>
            <person name="Young S.L."/>
            <person name="Kuo A."/>
            <person name="Abedin M."/>
            <person name="Chapman J."/>
            <person name="Fairclough S."/>
            <person name="Hellsten U."/>
            <person name="Isogai Y."/>
            <person name="Letunic I."/>
            <person name="Marr M."/>
            <person name="Pincus D."/>
            <person name="Putnam N."/>
            <person name="Rokas A."/>
            <person name="Wright K.J."/>
            <person name="Zuzow R."/>
            <person name="Dirks W."/>
            <person name="Good M."/>
            <person name="Goodstein D."/>
            <person name="Lemons D."/>
            <person name="Li W."/>
            <person name="Lyons J.B."/>
            <person name="Morris A."/>
            <person name="Nichols S."/>
            <person name="Richter D.J."/>
            <person name="Salamov A."/>
            <person name="Bork P."/>
            <person name="Lim W.A."/>
            <person name="Manning G."/>
            <person name="Miller W.T."/>
            <person name="McGinnis W."/>
            <person name="Shapiro H."/>
            <person name="Tjian R."/>
            <person name="Grigoriev I.V."/>
            <person name="Rokhsar D."/>
        </authorList>
    </citation>
    <scope>NUCLEOTIDE SEQUENCE [LARGE SCALE GENOMIC DNA]</scope>
    <source>
        <strain evidence="4">MX1 / ATCC 50154</strain>
    </source>
</reference>
<dbReference type="STRING" id="81824.A9UQP7"/>
<evidence type="ECO:0000256" key="1">
    <source>
        <dbReference type="ARBA" id="ARBA00022737"/>
    </source>
</evidence>
<name>A9UQP7_MONBE</name>
<dbReference type="KEGG" id="mbr:MONBRDRAFT_17320"/>
<proteinExistence type="predicted"/>
<dbReference type="Proteomes" id="UP000001357">
    <property type="component" value="Unassembled WGS sequence"/>
</dbReference>
<dbReference type="EMBL" id="CH991543">
    <property type="protein sequence ID" value="EDQ93082.1"/>
    <property type="molecule type" value="Genomic_DNA"/>
</dbReference>
<evidence type="ECO:0000313" key="3">
    <source>
        <dbReference type="EMBL" id="EDQ93082.1"/>
    </source>
</evidence>
<keyword evidence="1" id="KW-0677">Repeat</keyword>
<dbReference type="InParanoid" id="A9UQP7"/>
<dbReference type="SUPFAM" id="SSF48452">
    <property type="entry name" value="TPR-like"/>
    <property type="match status" value="1"/>
</dbReference>
<dbReference type="SMART" id="SM00028">
    <property type="entry name" value="TPR"/>
    <property type="match status" value="3"/>
</dbReference>
<dbReference type="InterPro" id="IPR011990">
    <property type="entry name" value="TPR-like_helical_dom_sf"/>
</dbReference>
<dbReference type="eggNOG" id="KOG1128">
    <property type="taxonomic scope" value="Eukaryota"/>
</dbReference>
<dbReference type="PANTHER" id="PTHR16193:SF0">
    <property type="entry name" value="TETRATRICOPEPTIDE REPEAT PROTEIN 27"/>
    <property type="match status" value="1"/>
</dbReference>
<dbReference type="InterPro" id="IPR044244">
    <property type="entry name" value="TTC27/Emw1"/>
</dbReference>
<organism evidence="3 4">
    <name type="scientific">Monosiga brevicollis</name>
    <name type="common">Choanoflagellate</name>
    <dbReference type="NCBI Taxonomy" id="81824"/>
    <lineage>
        <taxon>Eukaryota</taxon>
        <taxon>Choanoflagellata</taxon>
        <taxon>Craspedida</taxon>
        <taxon>Salpingoecidae</taxon>
        <taxon>Monosiga</taxon>
    </lineage>
</organism>
<protein>
    <submittedName>
        <fullName evidence="3">Uncharacterized protein</fullName>
    </submittedName>
</protein>
<dbReference type="InterPro" id="IPR019734">
    <property type="entry name" value="TPR_rpt"/>
</dbReference>
<dbReference type="RefSeq" id="XP_001742844.1">
    <property type="nucleotide sequence ID" value="XM_001742792.1"/>
</dbReference>
<keyword evidence="2" id="KW-0802">TPR repeat</keyword>